<keyword evidence="3" id="KW-1185">Reference proteome</keyword>
<evidence type="ECO:0000313" key="3">
    <source>
        <dbReference type="Proteomes" id="UP001501705"/>
    </source>
</evidence>
<accession>A0ABP4NJ09</accession>
<dbReference type="InterPro" id="IPR025159">
    <property type="entry name" value="AbiEi_N"/>
</dbReference>
<evidence type="ECO:0000313" key="2">
    <source>
        <dbReference type="EMBL" id="GAA1562627.1"/>
    </source>
</evidence>
<name>A0ABP4NJ09_9ACTN</name>
<evidence type="ECO:0000259" key="1">
    <source>
        <dbReference type="Pfam" id="PF13338"/>
    </source>
</evidence>
<gene>
    <name evidence="2" type="ORF">GCM10009804_19140</name>
</gene>
<protein>
    <recommendedName>
        <fullName evidence="1">AbiEi antitoxin N-terminal domain-containing protein</fullName>
    </recommendedName>
</protein>
<comment type="caution">
    <text evidence="2">The sequence shown here is derived from an EMBL/GenBank/DDBJ whole genome shotgun (WGS) entry which is preliminary data.</text>
</comment>
<sequence length="341" mass="37080">MRNVAWASAAGPPIEAAEGPSRSFGELCARQQGAFSRSQAIAHGITDKVLARRSRVRQIQQIHRGVYAEFTGPLPWATRVWAAWLVYGPDAALTGATALQWYGVDGAAGDDRIHLALPHSHRAIQRPGILVTRHRGYETQLHGARTPPIVRLEVAALVRASADPSTSRQAALLLDVCRQRATTPERLLAELDLLTRLPARQVLRRIVLDAADGVQSFLERIYLRDVERAHALPPGRRQVRAASKDGSGVHVSYRDVEYVRYGLLVEIDGQAGHSDSASRWRDMHRDNISAISGKLTLRLGYQLVTEPCVAAAQVASALHRSGWSGTARACSPGCTAASIAV</sequence>
<organism evidence="2 3">
    <name type="scientific">Kribbella hippodromi</name>
    <dbReference type="NCBI Taxonomy" id="434347"/>
    <lineage>
        <taxon>Bacteria</taxon>
        <taxon>Bacillati</taxon>
        <taxon>Actinomycetota</taxon>
        <taxon>Actinomycetes</taxon>
        <taxon>Propionibacteriales</taxon>
        <taxon>Kribbellaceae</taxon>
        <taxon>Kribbella</taxon>
    </lineage>
</organism>
<proteinExistence type="predicted"/>
<dbReference type="RefSeq" id="WP_344233037.1">
    <property type="nucleotide sequence ID" value="NZ_BAAAPH010000005.1"/>
</dbReference>
<reference evidence="3" key="1">
    <citation type="journal article" date="2019" name="Int. J. Syst. Evol. Microbiol.">
        <title>The Global Catalogue of Microorganisms (GCM) 10K type strain sequencing project: providing services to taxonomists for standard genome sequencing and annotation.</title>
        <authorList>
            <consortium name="The Broad Institute Genomics Platform"/>
            <consortium name="The Broad Institute Genome Sequencing Center for Infectious Disease"/>
            <person name="Wu L."/>
            <person name="Ma J."/>
        </authorList>
    </citation>
    <scope>NUCLEOTIDE SEQUENCE [LARGE SCALE GENOMIC DNA]</scope>
    <source>
        <strain evidence="3">JCM 15572</strain>
    </source>
</reference>
<dbReference type="EMBL" id="BAAAPH010000005">
    <property type="protein sequence ID" value="GAA1562627.1"/>
    <property type="molecule type" value="Genomic_DNA"/>
</dbReference>
<feature type="domain" description="AbiEi antitoxin N-terminal" evidence="1">
    <location>
        <begin position="29"/>
        <end position="68"/>
    </location>
</feature>
<dbReference type="Proteomes" id="UP001501705">
    <property type="component" value="Unassembled WGS sequence"/>
</dbReference>
<dbReference type="Pfam" id="PF13338">
    <property type="entry name" value="AbiEi_4"/>
    <property type="match status" value="1"/>
</dbReference>